<protein>
    <submittedName>
        <fullName evidence="3">Oxidoreductase</fullName>
    </submittedName>
</protein>
<dbReference type="OrthoDB" id="1401001at2"/>
<feature type="domain" description="FAD dependent oxidoreductase" evidence="2">
    <location>
        <begin position="17"/>
        <end position="49"/>
    </location>
</feature>
<gene>
    <name evidence="3" type="ORF">ABT56_16640</name>
</gene>
<keyword evidence="1" id="KW-0560">Oxidoreductase</keyword>
<name>A0A0J1GX72_9GAMM</name>
<dbReference type="Proteomes" id="UP000036097">
    <property type="component" value="Unassembled WGS sequence"/>
</dbReference>
<dbReference type="PATRIC" id="fig|1195763.3.peg.3545"/>
<proteinExistence type="predicted"/>
<dbReference type="Pfam" id="PF01266">
    <property type="entry name" value="DAO"/>
    <property type="match status" value="1"/>
</dbReference>
<sequence length="498" mass="55136">MKNHGLPITTTPSRLKVGVIGGGIAGSTIALRLAEQGINVALFEEGTSLVNGPPICHLHAGGNLYREISNEQCVTLLKQSIDSLRVFPHTVNVRPTVIAVPSHDHGEPSDLIPRLELLRNTYQQMVNENIANKMIGEPEQYFTLYSKEKLCNLARREIPSAPATLDDWMIPVAKHIDLDKFKFPLILVQEYGWSIFRLAASASLALEQLASSEVFTSTKVTNLEQTGNGGWNIHYQYYDPTAQDHITQEMPVDFIVNACGYQTGTIDNYANLQRQRLVEFKAAYVTRWPDCNAVWPEVIFHGERSTPQGMAQLTPYPDGYFQLHGMTNDITLFKNGLVSSSKLSAQPELDTTFTEKLRHGWQKTEADMRSQRAIEHMSQFVPAYQSAMPSGEPLFGAQQIPGSDVTLRAADISFDGNGYARTEIVKGSSALSAADGLIRHFVAQGWIEDSADSNEREQQFPVALSFDELAIEEKAKALAVLRGYPTALAATYSFPTKS</sequence>
<evidence type="ECO:0000313" key="4">
    <source>
        <dbReference type="Proteomes" id="UP000036097"/>
    </source>
</evidence>
<evidence type="ECO:0000259" key="2">
    <source>
        <dbReference type="Pfam" id="PF01266"/>
    </source>
</evidence>
<comment type="caution">
    <text evidence="3">The sequence shown here is derived from an EMBL/GenBank/DDBJ whole genome shotgun (WGS) entry which is preliminary data.</text>
</comment>
<dbReference type="InterPro" id="IPR036188">
    <property type="entry name" value="FAD/NAD-bd_sf"/>
</dbReference>
<dbReference type="GO" id="GO:0016491">
    <property type="term" value="F:oxidoreductase activity"/>
    <property type="evidence" value="ECO:0007669"/>
    <property type="project" value="UniProtKB-KW"/>
</dbReference>
<keyword evidence="4" id="KW-1185">Reference proteome</keyword>
<dbReference type="EMBL" id="LDOT01000023">
    <property type="protein sequence ID" value="KLV04263.1"/>
    <property type="molecule type" value="Genomic_DNA"/>
</dbReference>
<dbReference type="STRING" id="1195763.ABT56_16640"/>
<dbReference type="InterPro" id="IPR006076">
    <property type="entry name" value="FAD-dep_OxRdtase"/>
</dbReference>
<dbReference type="RefSeq" id="WP_047880035.1">
    <property type="nucleotide sequence ID" value="NZ_LDOT01000023.1"/>
</dbReference>
<evidence type="ECO:0000313" key="3">
    <source>
        <dbReference type="EMBL" id="KLV04263.1"/>
    </source>
</evidence>
<organism evidence="3 4">
    <name type="scientific">Photobacterium aquae</name>
    <dbReference type="NCBI Taxonomy" id="1195763"/>
    <lineage>
        <taxon>Bacteria</taxon>
        <taxon>Pseudomonadati</taxon>
        <taxon>Pseudomonadota</taxon>
        <taxon>Gammaproteobacteria</taxon>
        <taxon>Vibrionales</taxon>
        <taxon>Vibrionaceae</taxon>
        <taxon>Photobacterium</taxon>
    </lineage>
</organism>
<dbReference type="Gene3D" id="3.50.50.60">
    <property type="entry name" value="FAD/NAD(P)-binding domain"/>
    <property type="match status" value="1"/>
</dbReference>
<reference evidence="3 4" key="1">
    <citation type="submission" date="2015-05" db="EMBL/GenBank/DDBJ databases">
        <title>Photobacterium galathea sp. nov.</title>
        <authorList>
            <person name="Machado H."/>
            <person name="Gram L."/>
        </authorList>
    </citation>
    <scope>NUCLEOTIDE SEQUENCE [LARGE SCALE GENOMIC DNA]</scope>
    <source>
        <strain evidence="3 4">CGMCC 1.12159</strain>
    </source>
</reference>
<dbReference type="AlphaFoldDB" id="A0A0J1GX72"/>
<dbReference type="SUPFAM" id="SSF51905">
    <property type="entry name" value="FAD/NAD(P)-binding domain"/>
    <property type="match status" value="1"/>
</dbReference>
<accession>A0A0J1GX72</accession>
<evidence type="ECO:0000256" key="1">
    <source>
        <dbReference type="ARBA" id="ARBA00023002"/>
    </source>
</evidence>